<comment type="caution">
    <text evidence="1">The sequence shown here is derived from an EMBL/GenBank/DDBJ whole genome shotgun (WGS) entry which is preliminary data.</text>
</comment>
<gene>
    <name evidence="1" type="ORF">KP79_PYT02421</name>
</gene>
<evidence type="ECO:0000313" key="1">
    <source>
        <dbReference type="EMBL" id="OWF37015.1"/>
    </source>
</evidence>
<name>A0A210PKK6_MIZYE</name>
<dbReference type="AlphaFoldDB" id="A0A210PKK6"/>
<reference evidence="1 2" key="1">
    <citation type="journal article" date="2017" name="Nat. Ecol. Evol.">
        <title>Scallop genome provides insights into evolution of bilaterian karyotype and development.</title>
        <authorList>
            <person name="Wang S."/>
            <person name="Zhang J."/>
            <person name="Jiao W."/>
            <person name="Li J."/>
            <person name="Xun X."/>
            <person name="Sun Y."/>
            <person name="Guo X."/>
            <person name="Huan P."/>
            <person name="Dong B."/>
            <person name="Zhang L."/>
            <person name="Hu X."/>
            <person name="Sun X."/>
            <person name="Wang J."/>
            <person name="Zhao C."/>
            <person name="Wang Y."/>
            <person name="Wang D."/>
            <person name="Huang X."/>
            <person name="Wang R."/>
            <person name="Lv J."/>
            <person name="Li Y."/>
            <person name="Zhang Z."/>
            <person name="Liu B."/>
            <person name="Lu W."/>
            <person name="Hui Y."/>
            <person name="Liang J."/>
            <person name="Zhou Z."/>
            <person name="Hou R."/>
            <person name="Li X."/>
            <person name="Liu Y."/>
            <person name="Li H."/>
            <person name="Ning X."/>
            <person name="Lin Y."/>
            <person name="Zhao L."/>
            <person name="Xing Q."/>
            <person name="Dou J."/>
            <person name="Li Y."/>
            <person name="Mao J."/>
            <person name="Guo H."/>
            <person name="Dou H."/>
            <person name="Li T."/>
            <person name="Mu C."/>
            <person name="Jiang W."/>
            <person name="Fu Q."/>
            <person name="Fu X."/>
            <person name="Miao Y."/>
            <person name="Liu J."/>
            <person name="Yu Q."/>
            <person name="Li R."/>
            <person name="Liao H."/>
            <person name="Li X."/>
            <person name="Kong Y."/>
            <person name="Jiang Z."/>
            <person name="Chourrout D."/>
            <person name="Li R."/>
            <person name="Bao Z."/>
        </authorList>
    </citation>
    <scope>NUCLEOTIDE SEQUENCE [LARGE SCALE GENOMIC DNA]</scope>
    <source>
        <strain evidence="1 2">PY_sf001</strain>
    </source>
</reference>
<dbReference type="EMBL" id="NEDP02060289">
    <property type="protein sequence ID" value="OWF37015.1"/>
    <property type="molecule type" value="Genomic_DNA"/>
</dbReference>
<organism evidence="1 2">
    <name type="scientific">Mizuhopecten yessoensis</name>
    <name type="common">Japanese scallop</name>
    <name type="synonym">Patinopecten yessoensis</name>
    <dbReference type="NCBI Taxonomy" id="6573"/>
    <lineage>
        <taxon>Eukaryota</taxon>
        <taxon>Metazoa</taxon>
        <taxon>Spiralia</taxon>
        <taxon>Lophotrochozoa</taxon>
        <taxon>Mollusca</taxon>
        <taxon>Bivalvia</taxon>
        <taxon>Autobranchia</taxon>
        <taxon>Pteriomorphia</taxon>
        <taxon>Pectinida</taxon>
        <taxon>Pectinoidea</taxon>
        <taxon>Pectinidae</taxon>
        <taxon>Mizuhopecten</taxon>
    </lineage>
</organism>
<evidence type="ECO:0000313" key="2">
    <source>
        <dbReference type="Proteomes" id="UP000242188"/>
    </source>
</evidence>
<keyword evidence="2" id="KW-1185">Reference proteome</keyword>
<dbReference type="Proteomes" id="UP000242188">
    <property type="component" value="Unassembled WGS sequence"/>
</dbReference>
<accession>A0A210PKK6</accession>
<sequence>MIEANEVDVRGILDYLDYTKTISRLFSKYVCGSVMLYDREYREAQLNIVKVFDGERHKPRYRTFNLYLSQTT</sequence>
<proteinExistence type="predicted"/>
<protein>
    <submittedName>
        <fullName evidence="1">Uncharacterized protein</fullName>
    </submittedName>
</protein>